<evidence type="ECO:0000259" key="5">
    <source>
        <dbReference type="PROSITE" id="PS50949"/>
    </source>
</evidence>
<name>A0A6M4H040_9PROT</name>
<dbReference type="EMBL" id="CP053069">
    <property type="protein sequence ID" value="QJR12043.1"/>
    <property type="molecule type" value="Genomic_DNA"/>
</dbReference>
<organism evidence="6 7">
    <name type="scientific">Usitatibacter rugosus</name>
    <dbReference type="NCBI Taxonomy" id="2732067"/>
    <lineage>
        <taxon>Bacteria</taxon>
        <taxon>Pseudomonadati</taxon>
        <taxon>Pseudomonadota</taxon>
        <taxon>Betaproteobacteria</taxon>
        <taxon>Nitrosomonadales</taxon>
        <taxon>Usitatibacteraceae</taxon>
        <taxon>Usitatibacter</taxon>
    </lineage>
</organism>
<keyword evidence="2" id="KW-0238">DNA-binding</keyword>
<dbReference type="Pfam" id="PF00392">
    <property type="entry name" value="GntR"/>
    <property type="match status" value="1"/>
</dbReference>
<evidence type="ECO:0000313" key="6">
    <source>
        <dbReference type="EMBL" id="QJR12043.1"/>
    </source>
</evidence>
<keyword evidence="1" id="KW-0805">Transcription regulation</keyword>
<dbReference type="CDD" id="cd07377">
    <property type="entry name" value="WHTH_GntR"/>
    <property type="match status" value="1"/>
</dbReference>
<accession>A0A6M4H040</accession>
<sequence>MPTSPEIAQRIVEAILSEKLAPGSRLGEQPLADLFKVSRTLVREALMRLAARGIVTVNARRGWFVLQPSEAEAREAFEARQVIETGLLRQLKSLPPASLKRLRGHIFKEKQAIKSGDVGTRSYLLGDFHVCLAETLGNSLLADTLRDLTARTTLISMLYQSTHQAEQSCREHEEIVAALAKGEMARAERLMRAHIGAVEAGIDVSAAPDPLEKLREALKPVAAHEQPLGRKRLPKSPAQETRS</sequence>
<dbReference type="SMART" id="SM00345">
    <property type="entry name" value="HTH_GNTR"/>
    <property type="match status" value="1"/>
</dbReference>
<feature type="region of interest" description="Disordered" evidence="4">
    <location>
        <begin position="218"/>
        <end position="243"/>
    </location>
</feature>
<dbReference type="SMART" id="SM00895">
    <property type="entry name" value="FCD"/>
    <property type="match status" value="1"/>
</dbReference>
<dbReference type="InterPro" id="IPR011711">
    <property type="entry name" value="GntR_C"/>
</dbReference>
<dbReference type="GO" id="GO:0003700">
    <property type="term" value="F:DNA-binding transcription factor activity"/>
    <property type="evidence" value="ECO:0007669"/>
    <property type="project" value="InterPro"/>
</dbReference>
<dbReference type="Proteomes" id="UP000501534">
    <property type="component" value="Chromosome"/>
</dbReference>
<dbReference type="InterPro" id="IPR036390">
    <property type="entry name" value="WH_DNA-bd_sf"/>
</dbReference>
<dbReference type="GO" id="GO:0003677">
    <property type="term" value="F:DNA binding"/>
    <property type="evidence" value="ECO:0007669"/>
    <property type="project" value="UniProtKB-KW"/>
</dbReference>
<dbReference type="Gene3D" id="1.20.120.530">
    <property type="entry name" value="GntR ligand-binding domain-like"/>
    <property type="match status" value="1"/>
</dbReference>
<dbReference type="RefSeq" id="WP_171093896.1">
    <property type="nucleotide sequence ID" value="NZ_CP053069.1"/>
</dbReference>
<dbReference type="AlphaFoldDB" id="A0A6M4H040"/>
<dbReference type="KEGG" id="uru:DSM104443_03126"/>
<dbReference type="SUPFAM" id="SSF48008">
    <property type="entry name" value="GntR ligand-binding domain-like"/>
    <property type="match status" value="1"/>
</dbReference>
<keyword evidence="3" id="KW-0804">Transcription</keyword>
<dbReference type="InterPro" id="IPR008920">
    <property type="entry name" value="TF_FadR/GntR_C"/>
</dbReference>
<evidence type="ECO:0000313" key="7">
    <source>
        <dbReference type="Proteomes" id="UP000501534"/>
    </source>
</evidence>
<reference evidence="6 7" key="1">
    <citation type="submission" date="2020-04" db="EMBL/GenBank/DDBJ databases">
        <title>Usitatibacter rugosus gen. nov., sp. nov. and Usitatibacter palustris sp. nov., novel members of Usitatibacteraceae fam. nov. within the order Nitrosomonadales isolated from soil.</title>
        <authorList>
            <person name="Huber K.J."/>
            <person name="Neumann-Schaal M."/>
            <person name="Geppert A."/>
            <person name="Luckner M."/>
            <person name="Wanner G."/>
            <person name="Overmann J."/>
        </authorList>
    </citation>
    <scope>NUCLEOTIDE SEQUENCE [LARGE SCALE GENOMIC DNA]</scope>
    <source>
        <strain evidence="6 7">0125_3</strain>
    </source>
</reference>
<dbReference type="InterPro" id="IPR000524">
    <property type="entry name" value="Tscrpt_reg_HTH_GntR"/>
</dbReference>
<keyword evidence="7" id="KW-1185">Reference proteome</keyword>
<dbReference type="InterPro" id="IPR036388">
    <property type="entry name" value="WH-like_DNA-bd_sf"/>
</dbReference>
<dbReference type="Gene3D" id="1.10.10.10">
    <property type="entry name" value="Winged helix-like DNA-binding domain superfamily/Winged helix DNA-binding domain"/>
    <property type="match status" value="1"/>
</dbReference>
<feature type="domain" description="HTH gntR-type" evidence="5">
    <location>
        <begin position="1"/>
        <end position="68"/>
    </location>
</feature>
<dbReference type="PANTHER" id="PTHR43537:SF53">
    <property type="entry name" value="HTH-TYPE TRANSCRIPTIONAL REPRESSOR NANR"/>
    <property type="match status" value="1"/>
</dbReference>
<dbReference type="SUPFAM" id="SSF46785">
    <property type="entry name" value="Winged helix' DNA-binding domain"/>
    <property type="match status" value="1"/>
</dbReference>
<dbReference type="PANTHER" id="PTHR43537">
    <property type="entry name" value="TRANSCRIPTIONAL REGULATOR, GNTR FAMILY"/>
    <property type="match status" value="1"/>
</dbReference>
<dbReference type="Pfam" id="PF07729">
    <property type="entry name" value="FCD"/>
    <property type="match status" value="1"/>
</dbReference>
<evidence type="ECO:0000256" key="1">
    <source>
        <dbReference type="ARBA" id="ARBA00023015"/>
    </source>
</evidence>
<gene>
    <name evidence="6" type="primary">rspR_2</name>
    <name evidence="6" type="ORF">DSM104443_03126</name>
</gene>
<evidence type="ECO:0000256" key="4">
    <source>
        <dbReference type="SAM" id="MobiDB-lite"/>
    </source>
</evidence>
<evidence type="ECO:0000256" key="2">
    <source>
        <dbReference type="ARBA" id="ARBA00023125"/>
    </source>
</evidence>
<proteinExistence type="predicted"/>
<evidence type="ECO:0000256" key="3">
    <source>
        <dbReference type="ARBA" id="ARBA00023163"/>
    </source>
</evidence>
<protein>
    <submittedName>
        <fullName evidence="6">HTH-type transcriptional repressor RspR</fullName>
    </submittedName>
</protein>
<dbReference type="PROSITE" id="PS50949">
    <property type="entry name" value="HTH_GNTR"/>
    <property type="match status" value="1"/>
</dbReference>